<dbReference type="InterPro" id="IPR015919">
    <property type="entry name" value="Cadherin-like_sf"/>
</dbReference>
<dbReference type="InterPro" id="IPR011049">
    <property type="entry name" value="Serralysin-like_metalloprot_C"/>
</dbReference>
<dbReference type="PROSITE" id="PS50268">
    <property type="entry name" value="CADHERIN_2"/>
    <property type="match status" value="7"/>
</dbReference>
<evidence type="ECO:0000256" key="3">
    <source>
        <dbReference type="ARBA" id="ARBA00022989"/>
    </source>
</evidence>
<evidence type="ECO:0000313" key="8">
    <source>
        <dbReference type="Proteomes" id="UP001017257"/>
    </source>
</evidence>
<reference evidence="7" key="1">
    <citation type="submission" date="2022-08" db="EMBL/GenBank/DDBJ databases">
        <title>Microvirga terrae sp. nov., isolated from soil.</title>
        <authorList>
            <person name="Kim K.H."/>
            <person name="Seo Y.L."/>
            <person name="Kim J.M."/>
            <person name="Lee J.K."/>
            <person name="Han D.M."/>
            <person name="Jeon C.O."/>
        </authorList>
    </citation>
    <scope>NUCLEOTIDE SEQUENCE</scope>
    <source>
        <strain evidence="7">R24</strain>
    </source>
</reference>
<dbReference type="EMBL" id="CP102845">
    <property type="protein sequence ID" value="UVF20427.1"/>
    <property type="molecule type" value="Genomic_DNA"/>
</dbReference>
<dbReference type="InterPro" id="IPR001343">
    <property type="entry name" value="Hemolysn_Ca-bd"/>
</dbReference>
<organism evidence="7 8">
    <name type="scientific">Microvirga terrae</name>
    <dbReference type="NCBI Taxonomy" id="2740529"/>
    <lineage>
        <taxon>Bacteria</taxon>
        <taxon>Pseudomonadati</taxon>
        <taxon>Pseudomonadota</taxon>
        <taxon>Alphaproteobacteria</taxon>
        <taxon>Hyphomicrobiales</taxon>
        <taxon>Methylobacteriaceae</taxon>
        <taxon>Microvirga</taxon>
    </lineage>
</organism>
<keyword evidence="2" id="KW-0812">Transmembrane</keyword>
<evidence type="ECO:0000256" key="5">
    <source>
        <dbReference type="SAM" id="MobiDB-lite"/>
    </source>
</evidence>
<accession>A0ABY5RW49</accession>
<dbReference type="CDD" id="cd11304">
    <property type="entry name" value="Cadherin_repeat"/>
    <property type="match status" value="4"/>
</dbReference>
<sequence>MAADIEKIIGTNRDQKNQGGNDQFWIETQYDSAQKSWQWFGMAGSDDLKAGLGNDTLDGGWDADGLQGGDGDDVLFASQGFNDNVRDVLWGGSGNDRLEGNSNDLLFGGDGNDTLIGGWAFYGDYTYTSAAGARFTFTYSTSVNLNVNLTTRKVTDGTYTDTLIDIWQVSTGNGSDTLTADSSSAWFNGGGGDDKFYGGAGNDTLIGGSGFDFFYGSAGSDLIDGDVDGGVVDYVSLGGSVKINLATQKAVKTIGSTTATDDVKNIDHAQGTNQSDEILGNANANHLLGADGDDYLFGDKGNDSLEGGEGKDKLSGGDHNDSLYGGNGDDQLFGDVGIDSMVGGNGDDEYWVDNDGDVVVEVITGGAKDLIHTTIDYNLGAKAGFVENLKAEGTANVKLTGNAGNNILTGNSGNNEFEGGGGVDTMIGGLGDDTYHIRNIDDDPREFRTTIEGAHDTAYIYVANFDGRKLANIEHVFTRGAGSVDYGPDKPVVIRGSSSIDENLTGFVAQVWARDPDNVGGPLKYELLTHQDKFSIDPDSGDIALKTKIDFEDPFSGLLTDGQGRKYFVVDVRAVETSGGKYSSQESFKIYINGVDEAPSAPQYSGKPTFLENKPIAGSLVTLGGALDPEQGNVVTYALATDADANPGGLFVVSANGAITLAQPNGSLDYEASSIVKDGAERYFIVKVVAKDPAGNQSAVTPVKIYVTNDDEEPSIPSYSGKPTVVENTVPTQPIVQLSSVDPEGDPVTFSLAQVPDANPNNRFLVSADGKITLAPNVTLDYEAADLNEDPFDGGKYYVVRVVASDGKNHGSSIKDVRIYVSPVDEAPSIPNDPGPQTWAEGTGPGVTLAQVRGSIDPEQMNVNYHLSSAGDANPGNRFQVSLDGKITLAPTKTLDYEAADLRQDTPNGPKYYIVKVVAKDPAGNSSAERLVKIFVTNVDEAPNAPTPGLSASWTENVVPSAALLTVTGSVDPENAAVSYDFDTAADANPGGLFVIAADGKITLNPTKTLDYEAQELKDDKDGKGKYYALKVVAKDQSGHASTPTIVKIYVTDDNDLPTGIQFKDAPPEVVIGMGAGSPIIRAEAIDPDRNNGNNNSNFLKNRYKFADGSLEFGKFKINAETGEITLKEALTPLDAHQHTLTVITYDEGQPAAFVTATYQFTVQSASSPYIWTQDPETDVADNGIASPFTSIMVSDANRAGLYLEIRFDPTEGRLDLSELSIMYDAWEYDEAAGVLKLKGSMQDIISALPHVRFNPNDRPDGEVGNSLKTTFHMALVDEATGAEIATNDTVAVNSIVANRDPTISGGGDDLSIADNETVNLVTPFTNVTIGDTNANDFITVTITAGGDHGGAFIDANGNIFTGTYTFGGSVQDVLDAVRALKFNPTDRHGVAAGTTDVVTFEIKVQDNAGALVSYDPNITVKSVVANRAPDLIGWAGGMIPMVNDDIGAYQFIGQLSAYDDNGDPIVEYVLDEDLADKFYIMREGDVWNVYVKDALDFANAPHEGNGLKWYEIKVKASDGRAWSTPQVLQIFVQDVDNIAPVILVDPNGKTEWPVEDSDTVAPFQDLTFFDEDDASILVNITLNTLNGGAFICPDDDDFPDLTIFKTDENVTVIGNQALITAYIKLLAFNPANNLGPLGSVVPIDFSVTAQDESTYTTRHVTVNATVTGGPDDVAPTIIVDPLRAVTKTTDWAADPVNPFLGVTLEDTDSGSEILTLKISFDSREGLLNGDAPGIGGTFVKDDAAHRITWTFEGTLTALRVILGQLTFNASEQPAQSPVPIITTFTITLDDHHHAFPAANQDVKVETTVTGPPAGDEAPTIGGLPAAAIEATANSGTVAPFGSVTIGNEVGQATTATITFLNILGELTGNGLTPGGVDGNGIVTYTVTGTDAINLQALLRGLSFNPRQLAMGASENVVFTVKVTDSGHPTANVDQTGTVTVHSAAGNEDPGDDVPTIGGLGTVDADANSGTVAPFGSVLIDNDDGQWTMATITFREDLGDLVGDHLILVGTDGNGISTYTVTGTDAADLQTKLRALSFDPRPLNAGQFEDIAFNVTLTDFTHPTDGLGQSGTATVHSVAAGGPNTAPTGIVLSQNIVREFSESLITPVGEITVVDPGDTGPWDVQMIDNADGRFALEGSRTTGWRIIVADGLKLDFEQDVSHLITLKVTDSNGATSELIEVRIFVENMLFESVVGNDDANTIIGGGQDDNLSGGGGDDILHGGGGADVLNGGDGADTFVFDAPLDPLNPVDIQDFDPTQDRIQLSSAIFQELIAGLDGTVDPLVFYAGSDPVGDFQLLYDETSGALVYDPDGFSGEAAPSIVIAILSNVPSGFQLTHEHFIII</sequence>
<comment type="subcellular location">
    <subcellularLocation>
        <location evidence="1">Membrane</location>
        <topology evidence="1">Single-pass membrane protein</topology>
    </subcellularLocation>
</comment>
<keyword evidence="4" id="KW-0325">Glycoprotein</keyword>
<evidence type="ECO:0000256" key="4">
    <source>
        <dbReference type="ARBA" id="ARBA00023180"/>
    </source>
</evidence>
<evidence type="ECO:0000256" key="2">
    <source>
        <dbReference type="ARBA" id="ARBA00022692"/>
    </source>
</evidence>
<feature type="domain" description="Cadherin" evidence="6">
    <location>
        <begin position="1453"/>
        <end position="1543"/>
    </location>
</feature>
<feature type="compositionally biased region" description="Basic and acidic residues" evidence="5">
    <location>
        <begin position="300"/>
        <end position="321"/>
    </location>
</feature>
<keyword evidence="8" id="KW-1185">Reference proteome</keyword>
<feature type="domain" description="Cadherin" evidence="6">
    <location>
        <begin position="841"/>
        <end position="948"/>
    </location>
</feature>
<name>A0ABY5RW49_9HYPH</name>
<dbReference type="PROSITE" id="PS00330">
    <property type="entry name" value="HEMOLYSIN_CALCIUM"/>
    <property type="match status" value="5"/>
</dbReference>
<dbReference type="RefSeq" id="WP_173947868.1">
    <property type="nucleotide sequence ID" value="NZ_CP102845.1"/>
</dbReference>
<feature type="region of interest" description="Disordered" evidence="5">
    <location>
        <begin position="299"/>
        <end position="326"/>
    </location>
</feature>
<keyword evidence="3" id="KW-1133">Transmembrane helix</keyword>
<dbReference type="Proteomes" id="UP001017257">
    <property type="component" value="Chromosome"/>
</dbReference>
<dbReference type="InterPro" id="IPR018511">
    <property type="entry name" value="Hemolysin-typ_Ca-bd_CS"/>
</dbReference>
<feature type="domain" description="Cadherin" evidence="6">
    <location>
        <begin position="724"/>
        <end position="830"/>
    </location>
</feature>
<dbReference type="SMART" id="SM00112">
    <property type="entry name" value="CA"/>
    <property type="match status" value="6"/>
</dbReference>
<feature type="domain" description="Cadherin" evidence="6">
    <location>
        <begin position="956"/>
        <end position="1070"/>
    </location>
</feature>
<dbReference type="Gene3D" id="2.60.40.60">
    <property type="entry name" value="Cadherins"/>
    <property type="match status" value="6"/>
</dbReference>
<evidence type="ECO:0000256" key="1">
    <source>
        <dbReference type="ARBA" id="ARBA00004167"/>
    </source>
</evidence>
<evidence type="ECO:0000313" key="7">
    <source>
        <dbReference type="EMBL" id="UVF20427.1"/>
    </source>
</evidence>
<dbReference type="InterPro" id="IPR002126">
    <property type="entry name" value="Cadherin-like_dom"/>
</dbReference>
<dbReference type="PRINTS" id="PR00313">
    <property type="entry name" value="CABNDNGRPT"/>
</dbReference>
<feature type="domain" description="Cadherin" evidence="6">
    <location>
        <begin position="508"/>
        <end position="604"/>
    </location>
</feature>
<protein>
    <recommendedName>
        <fullName evidence="6">Cadherin domain-containing protein</fullName>
    </recommendedName>
</protein>
<dbReference type="PANTHER" id="PTHR24028">
    <property type="entry name" value="CADHERIN-87A"/>
    <property type="match status" value="1"/>
</dbReference>
<dbReference type="Pfam" id="PF00353">
    <property type="entry name" value="HemolysinCabind"/>
    <property type="match status" value="6"/>
</dbReference>
<proteinExistence type="predicted"/>
<dbReference type="InterPro" id="IPR050174">
    <property type="entry name" value="Protocadherin/Cadherin-CA"/>
</dbReference>
<keyword evidence="3" id="KW-0472">Membrane</keyword>
<dbReference type="PANTHER" id="PTHR24028:SF328">
    <property type="entry name" value="CADHERIN-3"/>
    <property type="match status" value="1"/>
</dbReference>
<feature type="domain" description="Cadherin" evidence="6">
    <location>
        <begin position="626"/>
        <end position="719"/>
    </location>
</feature>
<evidence type="ECO:0000259" key="6">
    <source>
        <dbReference type="PROSITE" id="PS50268"/>
    </source>
</evidence>
<dbReference type="SUPFAM" id="SSF51120">
    <property type="entry name" value="beta-Roll"/>
    <property type="match status" value="5"/>
</dbReference>
<dbReference type="SUPFAM" id="SSF49313">
    <property type="entry name" value="Cadherin-like"/>
    <property type="match status" value="4"/>
</dbReference>
<dbReference type="Gene3D" id="2.150.10.10">
    <property type="entry name" value="Serralysin-like metalloprotease, C-terminal"/>
    <property type="match status" value="5"/>
</dbReference>
<gene>
    <name evidence="7" type="ORF">HPT29_004560</name>
</gene>
<feature type="domain" description="Cadherin" evidence="6">
    <location>
        <begin position="1077"/>
        <end position="1171"/>
    </location>
</feature>